<dbReference type="EMBL" id="JAULSU010000004">
    <property type="protein sequence ID" value="KAK0620121.1"/>
    <property type="molecule type" value="Genomic_DNA"/>
</dbReference>
<comment type="caution">
    <text evidence="2">The sequence shown here is derived from an EMBL/GenBank/DDBJ whole genome shotgun (WGS) entry which is preliminary data.</text>
</comment>
<protein>
    <submittedName>
        <fullName evidence="2">Heterokaryon incompatibility protein-domain-containing protein</fullName>
    </submittedName>
</protein>
<organism evidence="2 3">
    <name type="scientific">Immersiella caudata</name>
    <dbReference type="NCBI Taxonomy" id="314043"/>
    <lineage>
        <taxon>Eukaryota</taxon>
        <taxon>Fungi</taxon>
        <taxon>Dikarya</taxon>
        <taxon>Ascomycota</taxon>
        <taxon>Pezizomycotina</taxon>
        <taxon>Sordariomycetes</taxon>
        <taxon>Sordariomycetidae</taxon>
        <taxon>Sordariales</taxon>
        <taxon>Lasiosphaeriaceae</taxon>
        <taxon>Immersiella</taxon>
    </lineage>
</organism>
<reference evidence="2" key="1">
    <citation type="submission" date="2023-06" db="EMBL/GenBank/DDBJ databases">
        <title>Genome-scale phylogeny and comparative genomics of the fungal order Sordariales.</title>
        <authorList>
            <consortium name="Lawrence Berkeley National Laboratory"/>
            <person name="Hensen N."/>
            <person name="Bonometti L."/>
            <person name="Westerberg I."/>
            <person name="Brannstrom I.O."/>
            <person name="Guillou S."/>
            <person name="Cros-Aarteil S."/>
            <person name="Calhoun S."/>
            <person name="Haridas S."/>
            <person name="Kuo A."/>
            <person name="Mondo S."/>
            <person name="Pangilinan J."/>
            <person name="Riley R."/>
            <person name="Labutti K."/>
            <person name="Andreopoulos B."/>
            <person name="Lipzen A."/>
            <person name="Chen C."/>
            <person name="Yanf M."/>
            <person name="Daum C."/>
            <person name="Ng V."/>
            <person name="Clum A."/>
            <person name="Steindorff A."/>
            <person name="Ohm R."/>
            <person name="Martin F."/>
            <person name="Silar P."/>
            <person name="Natvig D."/>
            <person name="Lalanne C."/>
            <person name="Gautier V."/>
            <person name="Ament-Velasquez S.L."/>
            <person name="Kruys A."/>
            <person name="Hutchinson M.I."/>
            <person name="Powell A.J."/>
            <person name="Barry K."/>
            <person name="Miller A.N."/>
            <person name="Grigoriev I.V."/>
            <person name="Debuchy R."/>
            <person name="Gladieux P."/>
            <person name="Thoren M.H."/>
            <person name="Johannesson H."/>
        </authorList>
    </citation>
    <scope>NUCLEOTIDE SEQUENCE</scope>
    <source>
        <strain evidence="2">CBS 606.72</strain>
    </source>
</reference>
<accession>A0AA40BZT9</accession>
<dbReference type="Proteomes" id="UP001175000">
    <property type="component" value="Unassembled WGS sequence"/>
</dbReference>
<name>A0AA40BZT9_9PEZI</name>
<proteinExistence type="predicted"/>
<dbReference type="PANTHER" id="PTHR24148:SF64">
    <property type="entry name" value="HETEROKARYON INCOMPATIBILITY DOMAIN-CONTAINING PROTEIN"/>
    <property type="match status" value="1"/>
</dbReference>
<dbReference type="PANTHER" id="PTHR24148">
    <property type="entry name" value="ANKYRIN REPEAT DOMAIN-CONTAINING PROTEIN 39 HOMOLOG-RELATED"/>
    <property type="match status" value="1"/>
</dbReference>
<dbReference type="Pfam" id="PF06985">
    <property type="entry name" value="HET"/>
    <property type="match status" value="1"/>
</dbReference>
<evidence type="ECO:0000313" key="2">
    <source>
        <dbReference type="EMBL" id="KAK0620121.1"/>
    </source>
</evidence>
<keyword evidence="3" id="KW-1185">Reference proteome</keyword>
<evidence type="ECO:0000259" key="1">
    <source>
        <dbReference type="Pfam" id="PF06985"/>
    </source>
</evidence>
<feature type="domain" description="Heterokaryon incompatibility" evidence="1">
    <location>
        <begin position="67"/>
        <end position="161"/>
    </location>
</feature>
<dbReference type="AlphaFoldDB" id="A0AA40BZT9"/>
<gene>
    <name evidence="2" type="ORF">B0T14DRAFT_566902</name>
</gene>
<dbReference type="InterPro" id="IPR010730">
    <property type="entry name" value="HET"/>
</dbReference>
<evidence type="ECO:0000313" key="3">
    <source>
        <dbReference type="Proteomes" id="UP001175000"/>
    </source>
</evidence>
<dbReference type="InterPro" id="IPR052895">
    <property type="entry name" value="HetReg/Transcr_Mod"/>
</dbReference>
<sequence>MWMSNKALLSLPGSTSPVFHTRAAQLYALLPLPSRQRIHVLELFPGSPTDPLRGTLRTVDLENSPCFTALSYVWKQPPPSTDPSTVFVNEDCQLETTPNYRDALLALRHISEIAALTILVDSVCINQADPVEKAVQIPLMEAIFTFAETTYLWLVPGSEEIYAKIAWMHRANFLVRPWPGIPWLQGNKVMTMLGDHVRSLRRTRRFDFSELAV</sequence>